<proteinExistence type="predicted"/>
<evidence type="ECO:0000313" key="1">
    <source>
        <dbReference type="EMBL" id="GFR69830.1"/>
    </source>
</evidence>
<organism evidence="1 2">
    <name type="scientific">Elysia marginata</name>
    <dbReference type="NCBI Taxonomy" id="1093978"/>
    <lineage>
        <taxon>Eukaryota</taxon>
        <taxon>Metazoa</taxon>
        <taxon>Spiralia</taxon>
        <taxon>Lophotrochozoa</taxon>
        <taxon>Mollusca</taxon>
        <taxon>Gastropoda</taxon>
        <taxon>Heterobranchia</taxon>
        <taxon>Euthyneura</taxon>
        <taxon>Panpulmonata</taxon>
        <taxon>Sacoglossa</taxon>
        <taxon>Placobranchoidea</taxon>
        <taxon>Plakobranchidae</taxon>
        <taxon>Elysia</taxon>
    </lineage>
</organism>
<dbReference type="EMBL" id="BMAT01011277">
    <property type="protein sequence ID" value="GFR69830.1"/>
    <property type="molecule type" value="Genomic_DNA"/>
</dbReference>
<dbReference type="Proteomes" id="UP000762676">
    <property type="component" value="Unassembled WGS sequence"/>
</dbReference>
<reference evidence="1 2" key="1">
    <citation type="journal article" date="2021" name="Elife">
        <title>Chloroplast acquisition without the gene transfer in kleptoplastic sea slugs, Plakobranchus ocellatus.</title>
        <authorList>
            <person name="Maeda T."/>
            <person name="Takahashi S."/>
            <person name="Yoshida T."/>
            <person name="Shimamura S."/>
            <person name="Takaki Y."/>
            <person name="Nagai Y."/>
            <person name="Toyoda A."/>
            <person name="Suzuki Y."/>
            <person name="Arimoto A."/>
            <person name="Ishii H."/>
            <person name="Satoh N."/>
            <person name="Nishiyama T."/>
            <person name="Hasebe M."/>
            <person name="Maruyama T."/>
            <person name="Minagawa J."/>
            <person name="Obokata J."/>
            <person name="Shigenobu S."/>
        </authorList>
    </citation>
    <scope>NUCLEOTIDE SEQUENCE [LARGE SCALE GENOMIC DNA]</scope>
</reference>
<name>A0AAV4FBW3_9GAST</name>
<comment type="caution">
    <text evidence="1">The sequence shown here is derived from an EMBL/GenBank/DDBJ whole genome shotgun (WGS) entry which is preliminary data.</text>
</comment>
<sequence>MSSPRFPTFLSTSLHLPRSALSLCDITSCLKHISVKSCLDISSRICTSRPKPLVILWIISPPVRRFSGQCLPTLFDHDWPNTAMVSGISRSGEYSDLIPSPETDHLSWSKISRLFSQAI</sequence>
<dbReference type="AlphaFoldDB" id="A0AAV4FBW3"/>
<accession>A0AAV4FBW3</accession>
<evidence type="ECO:0000313" key="2">
    <source>
        <dbReference type="Proteomes" id="UP000762676"/>
    </source>
</evidence>
<protein>
    <submittedName>
        <fullName evidence="1">Uncharacterized protein</fullName>
    </submittedName>
</protein>
<gene>
    <name evidence="1" type="ORF">ElyMa_005641900</name>
</gene>
<keyword evidence="2" id="KW-1185">Reference proteome</keyword>